<dbReference type="CDD" id="cd17932">
    <property type="entry name" value="DEXQc_UvrD"/>
    <property type="match status" value="1"/>
</dbReference>
<evidence type="ECO:0000256" key="7">
    <source>
        <dbReference type="ARBA" id="ARBA00023235"/>
    </source>
</evidence>
<dbReference type="PROSITE" id="PS51198">
    <property type="entry name" value="UVRD_HELICASE_ATP_BIND"/>
    <property type="match status" value="1"/>
</dbReference>
<dbReference type="InterPro" id="IPR027417">
    <property type="entry name" value="P-loop_NTPase"/>
</dbReference>
<dbReference type="GO" id="GO:0005524">
    <property type="term" value="F:ATP binding"/>
    <property type="evidence" value="ECO:0007669"/>
    <property type="project" value="UniProtKB-UniRule"/>
</dbReference>
<dbReference type="PROSITE" id="PS51217">
    <property type="entry name" value="UVRD_HELICASE_CTER"/>
    <property type="match status" value="1"/>
</dbReference>
<dbReference type="CDD" id="cd18807">
    <property type="entry name" value="SF1_C_UvrD"/>
    <property type="match status" value="1"/>
</dbReference>
<comment type="similarity">
    <text evidence="1 11">Belongs to the helicase family. UvrD subfamily.</text>
</comment>
<keyword evidence="5 10" id="KW-0067">ATP-binding</keyword>
<dbReference type="Pfam" id="PF00580">
    <property type="entry name" value="UvrD-helicase"/>
    <property type="match status" value="1"/>
</dbReference>
<dbReference type="GO" id="GO:0000725">
    <property type="term" value="P:recombinational repair"/>
    <property type="evidence" value="ECO:0007669"/>
    <property type="project" value="TreeGrafter"/>
</dbReference>
<dbReference type="PANTHER" id="PTHR11070">
    <property type="entry name" value="UVRD / RECB / PCRA DNA HELICASE FAMILY MEMBER"/>
    <property type="match status" value="1"/>
</dbReference>
<evidence type="ECO:0000256" key="3">
    <source>
        <dbReference type="ARBA" id="ARBA00022801"/>
    </source>
</evidence>
<dbReference type="PANTHER" id="PTHR11070:SF2">
    <property type="entry name" value="ATP-DEPENDENT DNA HELICASE SRS2"/>
    <property type="match status" value="1"/>
</dbReference>
<keyword evidence="4 10" id="KW-0347">Helicase</keyword>
<dbReference type="NCBIfam" id="TIGR01073">
    <property type="entry name" value="pcrA"/>
    <property type="match status" value="1"/>
</dbReference>
<dbReference type="InterPro" id="IPR000212">
    <property type="entry name" value="DNA_helicase_UvrD/REP"/>
</dbReference>
<gene>
    <name evidence="14" type="primary">pcrA</name>
    <name evidence="14" type="ORF">MFMK1_003302</name>
</gene>
<dbReference type="InterPro" id="IPR013986">
    <property type="entry name" value="DExx_box_DNA_helicase_dom_sf"/>
</dbReference>
<dbReference type="Gene3D" id="3.40.50.300">
    <property type="entry name" value="P-loop containing nucleotide triphosphate hydrolases"/>
    <property type="match status" value="2"/>
</dbReference>
<dbReference type="Gene3D" id="1.10.486.10">
    <property type="entry name" value="PCRA, domain 4"/>
    <property type="match status" value="1"/>
</dbReference>
<dbReference type="AlphaFoldDB" id="A0AAU0USB6"/>
<dbReference type="InterPro" id="IPR014017">
    <property type="entry name" value="DNA_helicase_UvrD-like_C"/>
</dbReference>
<dbReference type="GO" id="GO:0005829">
    <property type="term" value="C:cytosol"/>
    <property type="evidence" value="ECO:0007669"/>
    <property type="project" value="TreeGrafter"/>
</dbReference>
<evidence type="ECO:0000256" key="5">
    <source>
        <dbReference type="ARBA" id="ARBA00022840"/>
    </source>
</evidence>
<organism evidence="14 15">
    <name type="scientific">Metallumcola ferriviriculae</name>
    <dbReference type="NCBI Taxonomy" id="3039180"/>
    <lineage>
        <taxon>Bacteria</taxon>
        <taxon>Bacillati</taxon>
        <taxon>Bacillota</taxon>
        <taxon>Clostridia</taxon>
        <taxon>Neomoorellales</taxon>
        <taxon>Desulfitibacteraceae</taxon>
        <taxon>Metallumcola</taxon>
    </lineage>
</organism>
<dbReference type="GO" id="GO:0009314">
    <property type="term" value="P:response to radiation"/>
    <property type="evidence" value="ECO:0007669"/>
    <property type="project" value="UniProtKB-ARBA"/>
</dbReference>
<sequence length="716" mass="81556">MSRLLEHLNTEQKEAVTSVSGPLLIIAGAGSGKTRVITHRIAYLLDEMDVDPGRILAITFTNKAANEMKERLEKLLSYPVSGMWVSTFHSACVRILRRETDHLPYGRNFVIYDAADQRTLLGSCVKELGLDEKRYTPRVIAAKISNAKNQLYTPEKFRQKADDFFDEQVAKVYTLYQEKLFKYNAMDFDDLIMQTVLMFSRKPEVLAYYQNRFQYILVDEYQDTNHAQYILVKLLAQQHENICVVGDPDQSIYGWRGADIQNILDFEHDYSSAKVIRLEQNYRSTRNILGAANEVIKQNMGRKPKNLWTENEEGRKIIKYQGEDERAEARFVAEEIFRLHQEGFKLGDCAILYRVHAQSRALEDWLLKGNIPYEVLGGVRFYDRKEIKNILAYLRVLANPADDISLARAINEPRRGVGQATWEKLAAAAANQNQSVAQLILTDIKTVDLGGRAQNAVNGFAVLLKKLMDAKVKLPVTQLVETILQESGYWEQMEQDKTPEGQTRRENIREFITVTQEYDRNSEEKDLEGFLAEVSLVSDIDNYEGEDKVPMMTLHTAKGLEFPVVFLVGLEDGVFPSNRSLLEAEQMEEERRICYVGMTRAQQQLYLTYAWRRHMYGNTQYNSPSRFLNEIPHQFFGGDAAPKIAAANNNVTQSEADSEGRQIFNLGDKVYHVKFGEGSVVKVVGSGSDVKVTVAFPDQGIKVLALAYAPLRKVSK</sequence>
<evidence type="ECO:0000259" key="12">
    <source>
        <dbReference type="PROSITE" id="PS51198"/>
    </source>
</evidence>
<feature type="domain" description="UvrD-like helicase C-terminal" evidence="13">
    <location>
        <begin position="286"/>
        <end position="559"/>
    </location>
</feature>
<evidence type="ECO:0000256" key="9">
    <source>
        <dbReference type="ARBA" id="ARBA00048988"/>
    </source>
</evidence>
<feature type="binding site" evidence="10">
    <location>
        <begin position="27"/>
        <end position="34"/>
    </location>
    <ligand>
        <name>ATP</name>
        <dbReference type="ChEBI" id="CHEBI:30616"/>
    </ligand>
</feature>
<dbReference type="Proteomes" id="UP001329915">
    <property type="component" value="Chromosome"/>
</dbReference>
<name>A0AAU0USB6_9FIRM</name>
<evidence type="ECO:0000256" key="8">
    <source>
        <dbReference type="ARBA" id="ARBA00034617"/>
    </source>
</evidence>
<evidence type="ECO:0000313" key="15">
    <source>
        <dbReference type="Proteomes" id="UP001329915"/>
    </source>
</evidence>
<dbReference type="GO" id="GO:0003677">
    <property type="term" value="F:DNA binding"/>
    <property type="evidence" value="ECO:0007669"/>
    <property type="project" value="UniProtKB-KW"/>
</dbReference>
<proteinExistence type="inferred from homology"/>
<dbReference type="InterPro" id="IPR014016">
    <property type="entry name" value="UvrD-like_ATP-bd"/>
</dbReference>
<evidence type="ECO:0000256" key="11">
    <source>
        <dbReference type="RuleBase" id="RU364053"/>
    </source>
</evidence>
<feature type="domain" description="UvrD-like helicase ATP-binding" evidence="12">
    <location>
        <begin position="6"/>
        <end position="285"/>
    </location>
</feature>
<keyword evidence="15" id="KW-1185">Reference proteome</keyword>
<evidence type="ECO:0000256" key="2">
    <source>
        <dbReference type="ARBA" id="ARBA00022741"/>
    </source>
</evidence>
<dbReference type="GO" id="GO:0033202">
    <property type="term" value="C:DNA helicase complex"/>
    <property type="evidence" value="ECO:0007669"/>
    <property type="project" value="TreeGrafter"/>
</dbReference>
<dbReference type="RefSeq" id="WP_366922826.1">
    <property type="nucleotide sequence ID" value="NZ_CP121694.1"/>
</dbReference>
<evidence type="ECO:0000256" key="10">
    <source>
        <dbReference type="PROSITE-ProRule" id="PRU00560"/>
    </source>
</evidence>
<protein>
    <recommendedName>
        <fullName evidence="11">ATP-dependent DNA helicase</fullName>
        <ecNumber evidence="11">5.6.2.4</ecNumber>
    </recommendedName>
</protein>
<dbReference type="KEGG" id="dbc:MFMK1_003302"/>
<dbReference type="FunFam" id="1.10.486.10:FF:000003">
    <property type="entry name" value="ATP-dependent DNA helicase"/>
    <property type="match status" value="1"/>
</dbReference>
<evidence type="ECO:0000313" key="14">
    <source>
        <dbReference type="EMBL" id="WRO23442.1"/>
    </source>
</evidence>
<evidence type="ECO:0000256" key="6">
    <source>
        <dbReference type="ARBA" id="ARBA00023125"/>
    </source>
</evidence>
<dbReference type="EMBL" id="CP121694">
    <property type="protein sequence ID" value="WRO23442.1"/>
    <property type="molecule type" value="Genomic_DNA"/>
</dbReference>
<dbReference type="Pfam" id="PF21196">
    <property type="entry name" value="PcrA_UvrD_tudor"/>
    <property type="match status" value="1"/>
</dbReference>
<evidence type="ECO:0000259" key="13">
    <source>
        <dbReference type="PROSITE" id="PS51217"/>
    </source>
</evidence>
<dbReference type="EC" id="5.6.2.4" evidence="11"/>
<dbReference type="Gene3D" id="1.10.10.160">
    <property type="match status" value="1"/>
</dbReference>
<evidence type="ECO:0000256" key="4">
    <source>
        <dbReference type="ARBA" id="ARBA00022806"/>
    </source>
</evidence>
<reference evidence="14 15" key="1">
    <citation type="submission" date="2023-04" db="EMBL/GenBank/DDBJ databases">
        <authorList>
            <person name="Hsu D."/>
        </authorList>
    </citation>
    <scope>NUCLEOTIDE SEQUENCE [LARGE SCALE GENOMIC DNA]</scope>
    <source>
        <strain evidence="14 15">MK1</strain>
    </source>
</reference>
<accession>A0AAU0USB6</accession>
<evidence type="ECO:0000256" key="1">
    <source>
        <dbReference type="ARBA" id="ARBA00009922"/>
    </source>
</evidence>
<dbReference type="FunFam" id="1.10.10.160:FF:000001">
    <property type="entry name" value="ATP-dependent DNA helicase"/>
    <property type="match status" value="1"/>
</dbReference>
<dbReference type="GO" id="GO:0016787">
    <property type="term" value="F:hydrolase activity"/>
    <property type="evidence" value="ECO:0007669"/>
    <property type="project" value="UniProtKB-UniRule"/>
</dbReference>
<comment type="catalytic activity">
    <reaction evidence="8">
        <text>Couples ATP hydrolysis with the unwinding of duplex DNA by translocating in the 3'-5' direction.</text>
        <dbReference type="EC" id="5.6.2.4"/>
    </reaction>
</comment>
<keyword evidence="2 10" id="KW-0547">Nucleotide-binding</keyword>
<keyword evidence="6 11" id="KW-0238">DNA-binding</keyword>
<keyword evidence="7" id="KW-0413">Isomerase</keyword>
<dbReference type="GO" id="GO:0043138">
    <property type="term" value="F:3'-5' DNA helicase activity"/>
    <property type="evidence" value="ECO:0007669"/>
    <property type="project" value="UniProtKB-EC"/>
</dbReference>
<dbReference type="Pfam" id="PF13361">
    <property type="entry name" value="UvrD_C"/>
    <property type="match status" value="1"/>
</dbReference>
<keyword evidence="3 10" id="KW-0378">Hydrolase</keyword>
<dbReference type="SUPFAM" id="SSF52540">
    <property type="entry name" value="P-loop containing nucleoside triphosphate hydrolases"/>
    <property type="match status" value="1"/>
</dbReference>
<comment type="catalytic activity">
    <reaction evidence="9 11">
        <text>ATP + H2O = ADP + phosphate + H(+)</text>
        <dbReference type="Rhea" id="RHEA:13065"/>
        <dbReference type="ChEBI" id="CHEBI:15377"/>
        <dbReference type="ChEBI" id="CHEBI:15378"/>
        <dbReference type="ChEBI" id="CHEBI:30616"/>
        <dbReference type="ChEBI" id="CHEBI:43474"/>
        <dbReference type="ChEBI" id="CHEBI:456216"/>
        <dbReference type="EC" id="5.6.2.4"/>
    </reaction>
</comment>
<dbReference type="InterPro" id="IPR005751">
    <property type="entry name" value="ATP-dep_DNA_helicase_PcrA"/>
</dbReference>
<dbReference type="GO" id="GO:0006260">
    <property type="term" value="P:DNA replication"/>
    <property type="evidence" value="ECO:0007669"/>
    <property type="project" value="InterPro"/>
</dbReference>